<evidence type="ECO:0000256" key="8">
    <source>
        <dbReference type="SAM" id="SignalP"/>
    </source>
</evidence>
<dbReference type="InterPro" id="IPR000601">
    <property type="entry name" value="PKD_dom"/>
</dbReference>
<reference evidence="10 11" key="1">
    <citation type="submission" date="2016-01" db="EMBL/GenBank/DDBJ databases">
        <authorList>
            <person name="Oliw E.H."/>
        </authorList>
    </citation>
    <scope>NUCLEOTIDE SEQUENCE [LARGE SCALE GENOMIC DNA]</scope>
    <source>
        <strain evidence="10 11">PSS_7772B</strain>
    </source>
</reference>
<dbReference type="Pfam" id="PF25106">
    <property type="entry name" value="VWA_4"/>
    <property type="match status" value="1"/>
</dbReference>
<keyword evidence="3 8" id="KW-0732">Signal</keyword>
<dbReference type="GO" id="GO:0005509">
    <property type="term" value="F:calcium ion binding"/>
    <property type="evidence" value="ECO:0007669"/>
    <property type="project" value="InterPro"/>
</dbReference>
<feature type="disulfide bond" evidence="5">
    <location>
        <begin position="162"/>
        <end position="188"/>
    </location>
</feature>
<keyword evidence="5" id="KW-1015">Disulfide bond</keyword>
<evidence type="ECO:0000256" key="6">
    <source>
        <dbReference type="SAM" id="MobiDB-lite"/>
    </source>
</evidence>
<dbReference type="Gene3D" id="3.40.50.410">
    <property type="entry name" value="von Willebrand factor, type A domain"/>
    <property type="match status" value="1"/>
</dbReference>
<proteinExistence type="predicted"/>
<dbReference type="SUPFAM" id="SSF103647">
    <property type="entry name" value="TSP type-3 repeat"/>
    <property type="match status" value="1"/>
</dbReference>
<organism evidence="10 11">
    <name type="scientific">Gardnerella vaginalis</name>
    <dbReference type="NCBI Taxonomy" id="2702"/>
    <lineage>
        <taxon>Bacteria</taxon>
        <taxon>Bacillati</taxon>
        <taxon>Actinomycetota</taxon>
        <taxon>Actinomycetes</taxon>
        <taxon>Bifidobacteriales</taxon>
        <taxon>Bifidobacteriaceae</taxon>
        <taxon>Gardnerella</taxon>
    </lineage>
</organism>
<dbReference type="InterPro" id="IPR036465">
    <property type="entry name" value="vWFA_dom_sf"/>
</dbReference>
<dbReference type="GO" id="GO:0016788">
    <property type="term" value="F:hydrolase activity, acting on ester bonds"/>
    <property type="evidence" value="ECO:0007669"/>
    <property type="project" value="InterPro"/>
</dbReference>
<dbReference type="InterPro" id="IPR001087">
    <property type="entry name" value="GDSL"/>
</dbReference>
<dbReference type="AlphaFoldDB" id="A0A133P2P6"/>
<dbReference type="Pfam" id="PF00657">
    <property type="entry name" value="Lipase_GDSL"/>
    <property type="match status" value="1"/>
</dbReference>
<dbReference type="InterPro" id="IPR036514">
    <property type="entry name" value="SGNH_hydro_sf"/>
</dbReference>
<comment type="subcellular location">
    <subcellularLocation>
        <location evidence="1">Secreted</location>
    </subcellularLocation>
</comment>
<keyword evidence="7" id="KW-0812">Transmembrane</keyword>
<feature type="region of interest" description="Disordered" evidence="6">
    <location>
        <begin position="821"/>
        <end position="886"/>
    </location>
</feature>
<dbReference type="PROSITE" id="PS50234">
    <property type="entry name" value="VWFA"/>
    <property type="match status" value="1"/>
</dbReference>
<dbReference type="Gene3D" id="4.10.1080.10">
    <property type="entry name" value="TSP type-3 repeat"/>
    <property type="match status" value="1"/>
</dbReference>
<dbReference type="PATRIC" id="fig|2702.100.peg.68"/>
<keyword evidence="7" id="KW-1133">Transmembrane helix</keyword>
<dbReference type="PANTHER" id="PTHR37981">
    <property type="entry name" value="LIPASE 2"/>
    <property type="match status" value="1"/>
</dbReference>
<evidence type="ECO:0000256" key="5">
    <source>
        <dbReference type="PIRSR" id="PIRSR637460-2"/>
    </source>
</evidence>
<evidence type="ECO:0000259" key="9">
    <source>
        <dbReference type="PROSITE" id="PS50234"/>
    </source>
</evidence>
<feature type="active site" evidence="4">
    <location>
        <position position="371"/>
    </location>
</feature>
<dbReference type="SUPFAM" id="SSF53300">
    <property type="entry name" value="vWA-like"/>
    <property type="match status" value="1"/>
</dbReference>
<keyword evidence="2" id="KW-0964">Secreted</keyword>
<dbReference type="EMBL" id="LRQB01000005">
    <property type="protein sequence ID" value="KXA22849.1"/>
    <property type="molecule type" value="Genomic_DNA"/>
</dbReference>
<sequence>MKKITRVLYALLVCVVSAAMGLAVSIPAAHAEVHVSEVSRTHDNITHDMYKEHDKNDPGIQNALKFYVIGDSYTAGNGTIGNPNYLGNYEGPSLRSPYNYGQVAANLMNDRGFHVIYKNFAESGAVIDDIKKQVQSLPEDTDLVAFTAGGNDVDFGNIIMDCIVVSSYSYEDYKRENNHEHGNSYNQCTARINNATSKLKKVISDTWDLLSAIQNRIANGRTAHAVLMGYPLLSNKFNYRKLSGPDNAAKKVRLLGIKAADLQEELVRQWNAQGSSLKVSFVNNIASFDEGDTQHEPIPNPLGLTWRDVLGVLQRESVGREDPLNRKTEQAKGIKNNPKRWINWFLETAGVQKGNSDVVSYKSKTMMEWYHPNITGHQKMAENLVNSLDLSKIARTVYKGNPIDIAFVVDATGSMWDDIAVVKQNINKLLTDIKTYSSDVRFALITYRDHGSSFTAKVNQDFTDNPIAIAFKLADVNADEGTGPKNESVYSGIKEALKLKWRDGVKKIALVFGDEPAEDPEPVSGLTAQKIIKMSKDIDPVEIYGIDSDELTDDGGIFEKISKDTGGAIYKAKDEAEIVKAISGALHTSAKKPFGWLYGPYVAKTGTTLKLNASGSYAMQGKIAKYEWDFNDDGKYDATTTVPTIEHLFNDVYSGNVVVRVTDSKGVSALGSTHVDITKDGDTVDDAHDNCPTVANPTQTDTDGDGIGDECDPTPGFEKLFGINMVDGKPAAGQQDIKLAKDTVKPGEKVKFATGLFAKGDQVQLSIDDKKIQDYKVPEGMIVVDELAIPSTLAPGKHKVTATSGKISVSATITVVAGEHGAQPEPDKHHHDINTGSSSFTQHDQQNSTQQSQDEKNADNSAADTAENKNEAKVKHEKVKRAKELTNTGSSVSLIASAAVLLLLAATLLRSYVKKRE</sequence>
<dbReference type="InterPro" id="IPR002035">
    <property type="entry name" value="VWF_A"/>
</dbReference>
<gene>
    <name evidence="10" type="ORF">HMPREF3208_00075</name>
</gene>
<feature type="chain" id="PRO_5007458133" evidence="8">
    <location>
        <begin position="32"/>
        <end position="917"/>
    </location>
</feature>
<evidence type="ECO:0000256" key="2">
    <source>
        <dbReference type="ARBA" id="ARBA00022525"/>
    </source>
</evidence>
<protein>
    <submittedName>
        <fullName evidence="10">PKD domain protein</fullName>
    </submittedName>
</protein>
<dbReference type="Pfam" id="PF18911">
    <property type="entry name" value="PKD_4"/>
    <property type="match status" value="1"/>
</dbReference>
<dbReference type="Gene3D" id="3.40.50.1110">
    <property type="entry name" value="SGNH hydrolase"/>
    <property type="match status" value="1"/>
</dbReference>
<dbReference type="SMART" id="SM00327">
    <property type="entry name" value="VWA"/>
    <property type="match status" value="1"/>
</dbReference>
<name>A0A133P2P6_GARVA</name>
<dbReference type="SUPFAM" id="SSF52266">
    <property type="entry name" value="SGNH hydrolase"/>
    <property type="match status" value="1"/>
</dbReference>
<dbReference type="Proteomes" id="UP000070687">
    <property type="component" value="Unassembled WGS sequence"/>
</dbReference>
<feature type="compositionally biased region" description="Low complexity" evidence="6">
    <location>
        <begin position="841"/>
        <end position="852"/>
    </location>
</feature>
<keyword evidence="7" id="KW-0472">Membrane</keyword>
<dbReference type="PANTHER" id="PTHR37981:SF1">
    <property type="entry name" value="SGNH HYDROLASE-TYPE ESTERASE DOMAIN-CONTAINING PROTEIN"/>
    <property type="match status" value="1"/>
</dbReference>
<evidence type="ECO:0000256" key="1">
    <source>
        <dbReference type="ARBA" id="ARBA00004613"/>
    </source>
</evidence>
<evidence type="ECO:0000256" key="4">
    <source>
        <dbReference type="PIRSR" id="PIRSR637460-1"/>
    </source>
</evidence>
<dbReference type="CDD" id="cd00198">
    <property type="entry name" value="vWFA"/>
    <property type="match status" value="1"/>
</dbReference>
<evidence type="ECO:0000313" key="10">
    <source>
        <dbReference type="EMBL" id="KXA22849.1"/>
    </source>
</evidence>
<evidence type="ECO:0000256" key="7">
    <source>
        <dbReference type="SAM" id="Phobius"/>
    </source>
</evidence>
<dbReference type="OrthoDB" id="3224847at2"/>
<comment type="caution">
    <text evidence="10">The sequence shown here is derived from an EMBL/GenBank/DDBJ whole genome shotgun (WGS) entry which is preliminary data.</text>
</comment>
<feature type="domain" description="VWFA" evidence="9">
    <location>
        <begin position="404"/>
        <end position="586"/>
    </location>
</feature>
<dbReference type="SUPFAM" id="SSF49299">
    <property type="entry name" value="PKD domain"/>
    <property type="match status" value="1"/>
</dbReference>
<feature type="transmembrane region" description="Helical" evidence="7">
    <location>
        <begin position="892"/>
        <end position="913"/>
    </location>
</feature>
<dbReference type="CDD" id="cd00146">
    <property type="entry name" value="PKD"/>
    <property type="match status" value="1"/>
</dbReference>
<dbReference type="GO" id="GO:0006629">
    <property type="term" value="P:lipid metabolic process"/>
    <property type="evidence" value="ECO:0007669"/>
    <property type="project" value="TreeGrafter"/>
</dbReference>
<evidence type="ECO:0000256" key="3">
    <source>
        <dbReference type="ARBA" id="ARBA00022729"/>
    </source>
</evidence>
<dbReference type="InterPro" id="IPR035986">
    <property type="entry name" value="PKD_dom_sf"/>
</dbReference>
<dbReference type="InterPro" id="IPR037460">
    <property type="entry name" value="SEST-like"/>
</dbReference>
<dbReference type="InterPro" id="IPR028974">
    <property type="entry name" value="TSP_type-3_rpt"/>
</dbReference>
<feature type="active site" description="Nucleophile" evidence="4">
    <location>
        <position position="72"/>
    </location>
</feature>
<feature type="signal peptide" evidence="8">
    <location>
        <begin position="1"/>
        <end position="31"/>
    </location>
</feature>
<dbReference type="InterPro" id="IPR056861">
    <property type="entry name" value="HMCN1-like_VWA"/>
</dbReference>
<accession>A0A133P2P6</accession>
<evidence type="ECO:0000313" key="11">
    <source>
        <dbReference type="Proteomes" id="UP000070687"/>
    </source>
</evidence>
<dbReference type="RefSeq" id="WP_016637645.1">
    <property type="nucleotide sequence ID" value="NZ_KQ956830.1"/>
</dbReference>